<gene>
    <name evidence="2" type="ORF">KC571_01530</name>
</gene>
<feature type="transmembrane region" description="Helical" evidence="1">
    <location>
        <begin position="20"/>
        <end position="40"/>
    </location>
</feature>
<reference evidence="2" key="2">
    <citation type="journal article" date="2021" name="Microbiome">
        <title>Successional dynamics and alternative stable states in a saline activated sludge microbial community over 9 years.</title>
        <authorList>
            <person name="Wang Y."/>
            <person name="Ye J."/>
            <person name="Ju F."/>
            <person name="Liu L."/>
            <person name="Boyd J.A."/>
            <person name="Deng Y."/>
            <person name="Parks D.H."/>
            <person name="Jiang X."/>
            <person name="Yin X."/>
            <person name="Woodcroft B.J."/>
            <person name="Tyson G.W."/>
            <person name="Hugenholtz P."/>
            <person name="Polz M.F."/>
            <person name="Zhang T."/>
        </authorList>
    </citation>
    <scope>NUCLEOTIDE SEQUENCE</scope>
    <source>
        <strain evidence="2">HKST-UBA01</strain>
    </source>
</reference>
<dbReference type="EMBL" id="JAGQKX010000026">
    <property type="protein sequence ID" value="MCA9390058.1"/>
    <property type="molecule type" value="Genomic_DNA"/>
</dbReference>
<evidence type="ECO:0000256" key="1">
    <source>
        <dbReference type="SAM" id="Phobius"/>
    </source>
</evidence>
<comment type="caution">
    <text evidence="2">The sequence shown here is derived from an EMBL/GenBank/DDBJ whole genome shotgun (WGS) entry which is preliminary data.</text>
</comment>
<keyword evidence="1" id="KW-0812">Transmembrane</keyword>
<keyword evidence="1" id="KW-1133">Transmembrane helix</keyword>
<name>A0A955RPZ0_UNCKA</name>
<dbReference type="AlphaFoldDB" id="A0A955RPZ0"/>
<reference evidence="2" key="1">
    <citation type="submission" date="2020-04" db="EMBL/GenBank/DDBJ databases">
        <authorList>
            <person name="Zhang T."/>
        </authorList>
    </citation>
    <scope>NUCLEOTIDE SEQUENCE</scope>
    <source>
        <strain evidence="2">HKST-UBA01</strain>
    </source>
</reference>
<sequence length="233" mass="26584">MLENNLERKFKIDLKEKHKILNFLLPIMLLVIMTLTTALWTIPKIISMYNEWSFIEEDRDTLESVLKAKRNILNKANSGEIDSILTLTREAIPEAPVPTYVLALVDQITVLSNTKIVDIWYEPTEGLEERVLSINVEITGTKSSIIEFLNIVHRTVPILRVRNFTFLTSPYDEGLQFGVDYTASFLIDSPYAPFPETIGTVDSSASLLSSEEEGLLENLQSFLRFSERVEPTR</sequence>
<keyword evidence="1" id="KW-0472">Membrane</keyword>
<evidence type="ECO:0008006" key="4">
    <source>
        <dbReference type="Google" id="ProtNLM"/>
    </source>
</evidence>
<proteinExistence type="predicted"/>
<dbReference type="Proteomes" id="UP000701698">
    <property type="component" value="Unassembled WGS sequence"/>
</dbReference>
<evidence type="ECO:0000313" key="3">
    <source>
        <dbReference type="Proteomes" id="UP000701698"/>
    </source>
</evidence>
<protein>
    <recommendedName>
        <fullName evidence="4">Type 4a pilus biogenesis protein PilO</fullName>
    </recommendedName>
</protein>
<accession>A0A955RPZ0</accession>
<evidence type="ECO:0000313" key="2">
    <source>
        <dbReference type="EMBL" id="MCA9390058.1"/>
    </source>
</evidence>
<organism evidence="2 3">
    <name type="scientific">candidate division WWE3 bacterium</name>
    <dbReference type="NCBI Taxonomy" id="2053526"/>
    <lineage>
        <taxon>Bacteria</taxon>
        <taxon>Katanobacteria</taxon>
    </lineage>
</organism>